<dbReference type="OrthoDB" id="5291617at2"/>
<protein>
    <recommendedName>
        <fullName evidence="3">ATP-grasp domain-containing protein</fullName>
    </recommendedName>
</protein>
<evidence type="ECO:0000313" key="2">
    <source>
        <dbReference type="Proteomes" id="UP000184509"/>
    </source>
</evidence>
<name>A0A1M5FBP8_9BACE</name>
<dbReference type="AlphaFoldDB" id="A0A1M5FBP8"/>
<dbReference type="STRING" id="1297750.SAMN05444405_11637"/>
<keyword evidence="2" id="KW-1185">Reference proteome</keyword>
<dbReference type="Proteomes" id="UP000184509">
    <property type="component" value="Unassembled WGS sequence"/>
</dbReference>
<evidence type="ECO:0008006" key="3">
    <source>
        <dbReference type="Google" id="ProtNLM"/>
    </source>
</evidence>
<evidence type="ECO:0000313" key="1">
    <source>
        <dbReference type="EMBL" id="SHF88886.1"/>
    </source>
</evidence>
<dbReference type="SUPFAM" id="SSF56059">
    <property type="entry name" value="Glutathione synthetase ATP-binding domain-like"/>
    <property type="match status" value="1"/>
</dbReference>
<dbReference type="RefSeq" id="WP_073403284.1">
    <property type="nucleotide sequence ID" value="NZ_FQTV01000016.1"/>
</dbReference>
<organism evidence="1 2">
    <name type="scientific">Bacteroides luti</name>
    <dbReference type="NCBI Taxonomy" id="1297750"/>
    <lineage>
        <taxon>Bacteria</taxon>
        <taxon>Pseudomonadati</taxon>
        <taxon>Bacteroidota</taxon>
        <taxon>Bacteroidia</taxon>
        <taxon>Bacteroidales</taxon>
        <taxon>Bacteroidaceae</taxon>
        <taxon>Bacteroides</taxon>
    </lineage>
</organism>
<reference evidence="1 2" key="1">
    <citation type="submission" date="2016-11" db="EMBL/GenBank/DDBJ databases">
        <authorList>
            <person name="Jaros S."/>
            <person name="Januszkiewicz K."/>
            <person name="Wedrychowicz H."/>
        </authorList>
    </citation>
    <scope>NUCLEOTIDE SEQUENCE [LARGE SCALE GENOMIC DNA]</scope>
    <source>
        <strain evidence="1 2">DSM 26991</strain>
    </source>
</reference>
<sequence length="393" mass="44766">MLEVYLFNPDNDLALANGDENYTPPLSARKMADDLSLLPIWYTSPGMLVMSNEPDAEEWMLQIKNLFDLSVGRIGEDDIAFQSSLKLCPWGWNAALIKQARLLGFSDDLLPDKKQMEILRKLSHRSLAVSLLRELNVSSSFCGVSEELTSDEAVREFVEHYPKVLLKAPWSGSGKGLRPGKGEYTSHIQGWSNRVIKNQRCVVGEPWLDKVKDFAMEFFCDESGKVSFAGYSFFETDVRGAYTGNLLASNEAIEQRLTEFVNAADLHLLRNQLEIKLSQLIDEKYNGYLGVDMMICRFPEQPVFRIHPCVEVNLRMNMGIFSRLFYDRFITPGKMGYFQVDYFNDPSLLMTDHEKKQADFPLVVENGRIVSGYMELTPVTQQKNYRASILVEG</sequence>
<accession>A0A1M5FBP8</accession>
<proteinExistence type="predicted"/>
<gene>
    <name evidence="1" type="ORF">SAMN05444405_11637</name>
</gene>
<dbReference type="EMBL" id="FQTV01000016">
    <property type="protein sequence ID" value="SHF88886.1"/>
    <property type="molecule type" value="Genomic_DNA"/>
</dbReference>